<evidence type="ECO:0000313" key="2">
    <source>
        <dbReference type="EMBL" id="GBN62863.1"/>
    </source>
</evidence>
<proteinExistence type="predicted"/>
<dbReference type="AlphaFoldDB" id="A0A4Y2QHS8"/>
<accession>A0A4Y2QHS8</accession>
<organism evidence="2 3">
    <name type="scientific">Araneus ventricosus</name>
    <name type="common">Orbweaver spider</name>
    <name type="synonym">Epeira ventricosa</name>
    <dbReference type="NCBI Taxonomy" id="182803"/>
    <lineage>
        <taxon>Eukaryota</taxon>
        <taxon>Metazoa</taxon>
        <taxon>Ecdysozoa</taxon>
        <taxon>Arthropoda</taxon>
        <taxon>Chelicerata</taxon>
        <taxon>Arachnida</taxon>
        <taxon>Araneae</taxon>
        <taxon>Araneomorphae</taxon>
        <taxon>Entelegynae</taxon>
        <taxon>Araneoidea</taxon>
        <taxon>Araneidae</taxon>
        <taxon>Araneus</taxon>
    </lineage>
</organism>
<evidence type="ECO:0000313" key="3">
    <source>
        <dbReference type="Proteomes" id="UP000499080"/>
    </source>
</evidence>
<feature type="region of interest" description="Disordered" evidence="1">
    <location>
        <begin position="48"/>
        <end position="89"/>
    </location>
</feature>
<gene>
    <name evidence="2" type="ORF">AVEN_150212_1</name>
</gene>
<comment type="caution">
    <text evidence="2">The sequence shown here is derived from an EMBL/GenBank/DDBJ whole genome shotgun (WGS) entry which is preliminary data.</text>
</comment>
<reference evidence="2 3" key="1">
    <citation type="journal article" date="2019" name="Sci. Rep.">
        <title>Orb-weaving spider Araneus ventricosus genome elucidates the spidroin gene catalogue.</title>
        <authorList>
            <person name="Kono N."/>
            <person name="Nakamura H."/>
            <person name="Ohtoshi R."/>
            <person name="Moran D.A.P."/>
            <person name="Shinohara A."/>
            <person name="Yoshida Y."/>
            <person name="Fujiwara M."/>
            <person name="Mori M."/>
            <person name="Tomita M."/>
            <person name="Arakawa K."/>
        </authorList>
    </citation>
    <scope>NUCLEOTIDE SEQUENCE [LARGE SCALE GENOMIC DNA]</scope>
</reference>
<protein>
    <submittedName>
        <fullName evidence="2">Uncharacterized protein</fullName>
    </submittedName>
</protein>
<sequence length="110" mass="12477">MQLGDRALRPLLLLPAPEKLQEYSIYNLGSSTSKNLSLRMSLHFRSLPRKPSSINSDTKERKADDLGAASLQKKQEYLPPNFSRNPENIPSEVVSSVDCLMRKNALWLHQ</sequence>
<dbReference type="Proteomes" id="UP000499080">
    <property type="component" value="Unassembled WGS sequence"/>
</dbReference>
<dbReference type="EMBL" id="BGPR01013926">
    <property type="protein sequence ID" value="GBN62863.1"/>
    <property type="molecule type" value="Genomic_DNA"/>
</dbReference>
<name>A0A4Y2QHS8_ARAVE</name>
<keyword evidence="3" id="KW-1185">Reference proteome</keyword>
<evidence type="ECO:0000256" key="1">
    <source>
        <dbReference type="SAM" id="MobiDB-lite"/>
    </source>
</evidence>